<reference evidence="17" key="1">
    <citation type="submission" date="2020-07" db="EMBL/GenBank/DDBJ databases">
        <title>Genome sequence and genetic diversity analysis of an under-domesticated orphan crop, white fonio (Digitaria exilis).</title>
        <authorList>
            <person name="Bennetzen J.L."/>
            <person name="Chen S."/>
            <person name="Ma X."/>
            <person name="Wang X."/>
            <person name="Yssel A.E.J."/>
            <person name="Chaluvadi S.R."/>
            <person name="Johnson M."/>
            <person name="Gangashetty P."/>
            <person name="Hamidou F."/>
            <person name="Sanogo M.D."/>
            <person name="Zwaenepoel A."/>
            <person name="Wallace J."/>
            <person name="Van De Peer Y."/>
            <person name="Van Deynze A."/>
        </authorList>
    </citation>
    <scope>NUCLEOTIDE SEQUENCE</scope>
    <source>
        <tissue evidence="17">Leaves</tissue>
    </source>
</reference>
<name>A0A835F180_9POAL</name>
<gene>
    <name evidence="17" type="ORF">HU200_020067</name>
</gene>
<accession>A0A835F180</accession>
<feature type="domain" description="Plastocyanin-like" evidence="15">
    <location>
        <begin position="390"/>
        <end position="528"/>
    </location>
</feature>
<keyword evidence="10 13" id="KW-0560">Oxidoreductase</keyword>
<dbReference type="Pfam" id="PF07731">
    <property type="entry name" value="Cu-oxidase_2"/>
    <property type="match status" value="1"/>
</dbReference>
<keyword evidence="12 13" id="KW-0439">Lignin degradation</keyword>
<keyword evidence="7 13" id="KW-0964">Secreted</keyword>
<evidence type="ECO:0000259" key="16">
    <source>
        <dbReference type="Pfam" id="PF07732"/>
    </source>
</evidence>
<dbReference type="OrthoDB" id="590181at2759"/>
<evidence type="ECO:0000256" key="13">
    <source>
        <dbReference type="RuleBase" id="RU361119"/>
    </source>
</evidence>
<evidence type="ECO:0000313" key="18">
    <source>
        <dbReference type="Proteomes" id="UP000636709"/>
    </source>
</evidence>
<dbReference type="PANTHER" id="PTHR11709:SF512">
    <property type="entry name" value="LACCASE"/>
    <property type="match status" value="1"/>
</dbReference>
<dbReference type="InterPro" id="IPR011707">
    <property type="entry name" value="Cu-oxidase-like_N"/>
</dbReference>
<comment type="caution">
    <text evidence="17">The sequence shown here is derived from an EMBL/GenBank/DDBJ whole genome shotgun (WGS) entry which is preliminary data.</text>
</comment>
<comment type="similarity">
    <text evidence="4 13">Belongs to the multicopper oxidase family.</text>
</comment>
<evidence type="ECO:0000259" key="15">
    <source>
        <dbReference type="Pfam" id="PF07731"/>
    </source>
</evidence>
<evidence type="ECO:0000256" key="3">
    <source>
        <dbReference type="ARBA" id="ARBA00004271"/>
    </source>
</evidence>
<feature type="domain" description="Plastocyanin-like" evidence="14">
    <location>
        <begin position="125"/>
        <end position="255"/>
    </location>
</feature>
<evidence type="ECO:0000256" key="6">
    <source>
        <dbReference type="ARBA" id="ARBA00022523"/>
    </source>
</evidence>
<evidence type="ECO:0000256" key="10">
    <source>
        <dbReference type="ARBA" id="ARBA00023002"/>
    </source>
</evidence>
<dbReference type="GO" id="GO:0052716">
    <property type="term" value="F:hydroquinone:oxygen oxidoreductase activity"/>
    <property type="evidence" value="ECO:0007669"/>
    <property type="project" value="UniProtKB-EC"/>
</dbReference>
<keyword evidence="6 13" id="KW-0052">Apoplast</keyword>
<evidence type="ECO:0000256" key="5">
    <source>
        <dbReference type="ARBA" id="ARBA00012297"/>
    </source>
</evidence>
<dbReference type="InterPro" id="IPR008972">
    <property type="entry name" value="Cupredoxin"/>
</dbReference>
<dbReference type="InterPro" id="IPR002355">
    <property type="entry name" value="Cu_oxidase_Cu_BS"/>
</dbReference>
<dbReference type="EC" id="1.10.3.2" evidence="5 13"/>
<dbReference type="GO" id="GO:0005507">
    <property type="term" value="F:copper ion binding"/>
    <property type="evidence" value="ECO:0007669"/>
    <property type="project" value="InterPro"/>
</dbReference>
<feature type="domain" description="Plastocyanin-like" evidence="16">
    <location>
        <begin position="3"/>
        <end position="112"/>
    </location>
</feature>
<evidence type="ECO:0000256" key="2">
    <source>
        <dbReference type="ARBA" id="ARBA00002075"/>
    </source>
</evidence>
<dbReference type="Proteomes" id="UP000636709">
    <property type="component" value="Unassembled WGS sequence"/>
</dbReference>
<dbReference type="InterPro" id="IPR034288">
    <property type="entry name" value="CuRO_1_LCC"/>
</dbReference>
<proteinExistence type="inferred from homology"/>
<dbReference type="GO" id="GO:0046274">
    <property type="term" value="P:lignin catabolic process"/>
    <property type="evidence" value="ECO:0007669"/>
    <property type="project" value="UniProtKB-KW"/>
</dbReference>
<comment type="subcellular location">
    <subcellularLocation>
        <location evidence="3 13">Secreted</location>
        <location evidence="3 13">Extracellular space</location>
        <location evidence="3 13">Apoplast</location>
    </subcellularLocation>
</comment>
<evidence type="ECO:0000256" key="9">
    <source>
        <dbReference type="ARBA" id="ARBA00022737"/>
    </source>
</evidence>
<dbReference type="InterPro" id="IPR011706">
    <property type="entry name" value="Cu-oxidase_C"/>
</dbReference>
<dbReference type="CDD" id="cd13849">
    <property type="entry name" value="CuRO_1_LCC_plant"/>
    <property type="match status" value="1"/>
</dbReference>
<dbReference type="PANTHER" id="PTHR11709">
    <property type="entry name" value="MULTI-COPPER OXIDASE"/>
    <property type="match status" value="1"/>
</dbReference>
<dbReference type="PROSITE" id="PS00079">
    <property type="entry name" value="MULTICOPPER_OXIDASE1"/>
    <property type="match status" value="1"/>
</dbReference>
<evidence type="ECO:0000256" key="12">
    <source>
        <dbReference type="ARBA" id="ARBA00023185"/>
    </source>
</evidence>
<dbReference type="NCBIfam" id="TIGR03389">
    <property type="entry name" value="laccase"/>
    <property type="match status" value="1"/>
</dbReference>
<protein>
    <recommendedName>
        <fullName evidence="5 13">Laccase</fullName>
        <ecNumber evidence="5 13">1.10.3.2</ecNumber>
    </recommendedName>
    <alternativeName>
        <fullName evidence="13">Benzenediol:oxygen oxidoreductase</fullName>
    </alternativeName>
    <alternativeName>
        <fullName evidence="13">Diphenol oxidase</fullName>
    </alternativeName>
    <alternativeName>
        <fullName evidence="13">Urishiol oxidase</fullName>
    </alternativeName>
</protein>
<dbReference type="SUPFAM" id="SSF49503">
    <property type="entry name" value="Cupredoxins"/>
    <property type="match status" value="3"/>
</dbReference>
<evidence type="ECO:0000313" key="17">
    <source>
        <dbReference type="EMBL" id="KAF8725535.1"/>
    </source>
</evidence>
<keyword evidence="11 13" id="KW-0186">Copper</keyword>
<dbReference type="InterPro" id="IPR017761">
    <property type="entry name" value="Laccase"/>
</dbReference>
<comment type="catalytic activity">
    <reaction evidence="1 13">
        <text>4 hydroquinone + O2 = 4 benzosemiquinone + 2 H2O</text>
        <dbReference type="Rhea" id="RHEA:11276"/>
        <dbReference type="ChEBI" id="CHEBI:15377"/>
        <dbReference type="ChEBI" id="CHEBI:15379"/>
        <dbReference type="ChEBI" id="CHEBI:17594"/>
        <dbReference type="ChEBI" id="CHEBI:17977"/>
        <dbReference type="EC" id="1.10.3.2"/>
    </reaction>
</comment>
<dbReference type="EMBL" id="JACEFO010001653">
    <property type="protein sequence ID" value="KAF8725535.1"/>
    <property type="molecule type" value="Genomic_DNA"/>
</dbReference>
<sequence length="571" mass="63269">MTMTHLCKKTVVTVVNGQLPGPTIEVTEGDSVIVHVVNTSPHNITIHWHGVRQLQNGWNDGVPMVTQCPIQPNQNFTYRFNVAGQVGTLWWHAHVSCLRGTLHGAIVIRPRDGTNSYPFPKPDREVPVVIGDWWSIDLAEVDRKMQDNFFDYFPSGSTLNGKLGDLFNCSGVHEDSFMLDVEPGKTYLLRIINAGLFSEYFFKVASHRFTVVGSDANYVTPFTTDLIVIAPGETVDALLVADARPGKYYMVALPNQAPLPDTQTPEPATRGIDRLGNAGNAGKPAAVLPVMPNQHDVVQSLYFHSNLSALQHPRHRVPQVPKRVDEHMFVTLGLGTACRHGGFKCNWDVESETGLVATMNNISFMVPTAPLLPEHYRHVGSQLSTLVELPDKPPKVFNFTDVSLIPVGPKEKKLETTYKATLARWFRYGSAVEIVFQSTAMLQGDSNPMHLHGHDMFVLAQGAGNFDEARDVAKYNLVNPPRKNTVVVPNLGWVAVRFVADNPGVWYMHCHYEFHLAMGMTAVFIVEDGPTANTSLPPPPVGFPTCSNNEYLVPREVSLQTPQHTVSRLMD</sequence>
<evidence type="ECO:0000256" key="4">
    <source>
        <dbReference type="ARBA" id="ARBA00010609"/>
    </source>
</evidence>
<dbReference type="InterPro" id="IPR001117">
    <property type="entry name" value="Cu-oxidase_2nd"/>
</dbReference>
<dbReference type="InterPro" id="IPR045087">
    <property type="entry name" value="Cu-oxidase_fam"/>
</dbReference>
<comment type="cofactor">
    <cofactor evidence="13">
        <name>Cu cation</name>
        <dbReference type="ChEBI" id="CHEBI:23378"/>
    </cofactor>
    <text evidence="13">Binds 4 Cu cations per monomer.</text>
</comment>
<evidence type="ECO:0000256" key="11">
    <source>
        <dbReference type="ARBA" id="ARBA00023008"/>
    </source>
</evidence>
<dbReference type="AlphaFoldDB" id="A0A835F180"/>
<dbReference type="PROSITE" id="PS00080">
    <property type="entry name" value="MULTICOPPER_OXIDASE2"/>
    <property type="match status" value="1"/>
</dbReference>
<evidence type="ECO:0000256" key="7">
    <source>
        <dbReference type="ARBA" id="ARBA00022525"/>
    </source>
</evidence>
<organism evidence="17 18">
    <name type="scientific">Digitaria exilis</name>
    <dbReference type="NCBI Taxonomy" id="1010633"/>
    <lineage>
        <taxon>Eukaryota</taxon>
        <taxon>Viridiplantae</taxon>
        <taxon>Streptophyta</taxon>
        <taxon>Embryophyta</taxon>
        <taxon>Tracheophyta</taxon>
        <taxon>Spermatophyta</taxon>
        <taxon>Magnoliopsida</taxon>
        <taxon>Liliopsida</taxon>
        <taxon>Poales</taxon>
        <taxon>Poaceae</taxon>
        <taxon>PACMAD clade</taxon>
        <taxon>Panicoideae</taxon>
        <taxon>Panicodae</taxon>
        <taxon>Paniceae</taxon>
        <taxon>Anthephorinae</taxon>
        <taxon>Digitaria</taxon>
    </lineage>
</organism>
<evidence type="ECO:0000259" key="14">
    <source>
        <dbReference type="Pfam" id="PF00394"/>
    </source>
</evidence>
<dbReference type="InterPro" id="IPR033138">
    <property type="entry name" value="Cu_oxidase_CS"/>
</dbReference>
<keyword evidence="9 13" id="KW-0677">Repeat</keyword>
<dbReference type="InterPro" id="IPR034285">
    <property type="entry name" value="CuRO_2_LCC"/>
</dbReference>
<dbReference type="GO" id="GO:0048046">
    <property type="term" value="C:apoplast"/>
    <property type="evidence" value="ECO:0007669"/>
    <property type="project" value="UniProtKB-SubCell"/>
</dbReference>
<keyword evidence="18" id="KW-1185">Reference proteome</keyword>
<comment type="function">
    <text evidence="2 13">Lignin degradation and detoxification of lignin-derived products.</text>
</comment>
<evidence type="ECO:0000256" key="1">
    <source>
        <dbReference type="ARBA" id="ARBA00000349"/>
    </source>
</evidence>
<dbReference type="CDD" id="cd13875">
    <property type="entry name" value="CuRO_2_LCC_plant"/>
    <property type="match status" value="1"/>
</dbReference>
<keyword evidence="8 13" id="KW-0479">Metal-binding</keyword>
<evidence type="ECO:0000256" key="8">
    <source>
        <dbReference type="ARBA" id="ARBA00022723"/>
    </source>
</evidence>
<dbReference type="Gene3D" id="2.60.40.420">
    <property type="entry name" value="Cupredoxins - blue copper proteins"/>
    <property type="match status" value="3"/>
</dbReference>
<dbReference type="Pfam" id="PF07732">
    <property type="entry name" value="Cu-oxidase_3"/>
    <property type="match status" value="1"/>
</dbReference>
<dbReference type="Pfam" id="PF00394">
    <property type="entry name" value="Cu-oxidase"/>
    <property type="match status" value="1"/>
</dbReference>